<evidence type="ECO:0000256" key="1">
    <source>
        <dbReference type="ARBA" id="ARBA00004651"/>
    </source>
</evidence>
<comment type="function">
    <text evidence="8">Mediates influx of magnesium ions.</text>
</comment>
<dbReference type="InterPro" id="IPR002523">
    <property type="entry name" value="MgTranspt_CorA/ZnTranspt_ZntB"/>
</dbReference>
<keyword evidence="8" id="KW-0460">Magnesium</keyword>
<keyword evidence="6 8" id="KW-1133">Transmembrane helix</keyword>
<keyword evidence="4 8" id="KW-1003">Cell membrane</keyword>
<dbReference type="Proteomes" id="UP000070409">
    <property type="component" value="Unassembled WGS sequence"/>
</dbReference>
<comment type="caution">
    <text evidence="9">The sequence shown here is derived from an EMBL/GenBank/DDBJ whole genome shotgun (WGS) entry which is preliminary data.</text>
</comment>
<evidence type="ECO:0000256" key="6">
    <source>
        <dbReference type="ARBA" id="ARBA00022989"/>
    </source>
</evidence>
<evidence type="ECO:0000256" key="8">
    <source>
        <dbReference type="RuleBase" id="RU362010"/>
    </source>
</evidence>
<dbReference type="Gene3D" id="1.20.58.340">
    <property type="entry name" value="Magnesium transport protein CorA, transmembrane region"/>
    <property type="match status" value="2"/>
</dbReference>
<dbReference type="EMBL" id="LSRE01000050">
    <property type="protein sequence ID" value="KXO88855.1"/>
    <property type="molecule type" value="Genomic_DNA"/>
</dbReference>
<keyword evidence="7 8" id="KW-0472">Membrane</keyword>
<evidence type="ECO:0000256" key="2">
    <source>
        <dbReference type="ARBA" id="ARBA00009765"/>
    </source>
</evidence>
<name>A0A137YSJ3_9ACTN</name>
<dbReference type="Pfam" id="PF01544">
    <property type="entry name" value="CorA"/>
    <property type="match status" value="1"/>
</dbReference>
<dbReference type="PANTHER" id="PTHR46494">
    <property type="entry name" value="CORA FAMILY METAL ION TRANSPORTER (EUROFUNG)"/>
    <property type="match status" value="1"/>
</dbReference>
<feature type="transmembrane region" description="Helical" evidence="8">
    <location>
        <begin position="302"/>
        <end position="321"/>
    </location>
</feature>
<dbReference type="SUPFAM" id="SSF143865">
    <property type="entry name" value="CorA soluble domain-like"/>
    <property type="match status" value="1"/>
</dbReference>
<gene>
    <name evidence="8" type="primary">corA</name>
    <name evidence="9" type="ORF">AXK61_09370</name>
</gene>
<dbReference type="InterPro" id="IPR045861">
    <property type="entry name" value="CorA_cytoplasmic_dom"/>
</dbReference>
<dbReference type="CDD" id="cd12830">
    <property type="entry name" value="MtCorA-like"/>
    <property type="match status" value="1"/>
</dbReference>
<evidence type="ECO:0000256" key="4">
    <source>
        <dbReference type="ARBA" id="ARBA00022475"/>
    </source>
</evidence>
<proteinExistence type="inferred from homology"/>
<dbReference type="NCBIfam" id="TIGR00383">
    <property type="entry name" value="corA"/>
    <property type="match status" value="1"/>
</dbReference>
<keyword evidence="3 8" id="KW-0813">Transport</keyword>
<dbReference type="InterPro" id="IPR045863">
    <property type="entry name" value="CorA_TM1_TM2"/>
</dbReference>
<keyword evidence="10" id="KW-1185">Reference proteome</keyword>
<dbReference type="SUPFAM" id="SSF144083">
    <property type="entry name" value="Magnesium transport protein CorA, transmembrane region"/>
    <property type="match status" value="1"/>
</dbReference>
<sequence length="359" mass="40741">MPSMPSMPRPGATRREVPEVDVPRVPVARAVVDCGVYVDGERLPGRFGYVEAIEEVRRRGEGYVWVGLLDPDQHQMDEVARVFGLHPLTVEDTLVTHNRPKVDRFDDTLFLILKTVNYVGHDRTDPMARIVETGEVMVLVGPDHVITVRHGDHGSLRRVRRNLEGNPDLLKLGPSAVMHAVADHVVDTYVAVSDLLEDDIDRVEEEVFRARSRTKVDEIYQLKRDIVELRRGIHPLSHAIKRLTCDFTDLIPGEIQRYFSDVLDHQSMVADHVETYNDVLSSLIDAAVAKIGMQQNEDMRKMSAIIGLVAVPTMIAGIYGMNFDNMPELHWHYSYYAVVAIMIVACIVLFITFRKIKWL</sequence>
<dbReference type="PANTHER" id="PTHR46494:SF1">
    <property type="entry name" value="CORA FAMILY METAL ION TRANSPORTER (EUROFUNG)"/>
    <property type="match status" value="1"/>
</dbReference>
<organism evidence="9 10">
    <name type="scientific">Tsukamurella pseudospumae</name>
    <dbReference type="NCBI Taxonomy" id="239498"/>
    <lineage>
        <taxon>Bacteria</taxon>
        <taxon>Bacillati</taxon>
        <taxon>Actinomycetota</taxon>
        <taxon>Actinomycetes</taxon>
        <taxon>Mycobacteriales</taxon>
        <taxon>Tsukamurellaceae</taxon>
        <taxon>Tsukamurella</taxon>
    </lineage>
</organism>
<accession>A0A137YSJ3</accession>
<keyword evidence="8" id="KW-0406">Ion transport</keyword>
<feature type="transmembrane region" description="Helical" evidence="8">
    <location>
        <begin position="333"/>
        <end position="353"/>
    </location>
</feature>
<evidence type="ECO:0000256" key="7">
    <source>
        <dbReference type="ARBA" id="ARBA00023136"/>
    </source>
</evidence>
<dbReference type="RefSeq" id="WP_068746954.1">
    <property type="nucleotide sequence ID" value="NZ_LSRE01000050.1"/>
</dbReference>
<keyword evidence="5 8" id="KW-0812">Transmembrane</keyword>
<evidence type="ECO:0000256" key="5">
    <source>
        <dbReference type="ARBA" id="ARBA00022692"/>
    </source>
</evidence>
<comment type="similarity">
    <text evidence="2 8">Belongs to the CorA metal ion transporter (MIT) (TC 1.A.35) family.</text>
</comment>
<dbReference type="Gene3D" id="3.30.460.20">
    <property type="entry name" value="CorA soluble domain-like"/>
    <property type="match status" value="1"/>
</dbReference>
<evidence type="ECO:0000313" key="10">
    <source>
        <dbReference type="Proteomes" id="UP000070409"/>
    </source>
</evidence>
<dbReference type="InterPro" id="IPR004488">
    <property type="entry name" value="Mg/Co-transport_prot_CorA"/>
</dbReference>
<protein>
    <recommendedName>
        <fullName evidence="8">Magnesium transport protein CorA</fullName>
    </recommendedName>
</protein>
<evidence type="ECO:0000313" key="9">
    <source>
        <dbReference type="EMBL" id="KXO88855.1"/>
    </source>
</evidence>
<evidence type="ECO:0000256" key="3">
    <source>
        <dbReference type="ARBA" id="ARBA00022448"/>
    </source>
</evidence>
<comment type="subcellular location">
    <subcellularLocation>
        <location evidence="1">Cell membrane</location>
        <topology evidence="1">Multi-pass membrane protein</topology>
    </subcellularLocation>
    <subcellularLocation>
        <location evidence="8">Membrane</location>
        <topology evidence="8">Multi-pass membrane protein</topology>
    </subcellularLocation>
</comment>
<reference evidence="9 10" key="1">
    <citation type="submission" date="2016-02" db="EMBL/GenBank/DDBJ databases">
        <authorList>
            <person name="Teng J.L."/>
            <person name="Tang Y."/>
            <person name="Huang Y."/>
            <person name="Guo F."/>
            <person name="Wei W."/>
            <person name="Chen J.H."/>
            <person name="Wong S.Y."/>
            <person name="Lau S.K."/>
            <person name="Woo P.C."/>
        </authorList>
    </citation>
    <scope>NUCLEOTIDE SEQUENCE [LARGE SCALE GENOMIC DNA]</scope>
    <source>
        <strain evidence="9 10">JCM 13375</strain>
    </source>
</reference>